<keyword evidence="5" id="KW-1185">Reference proteome</keyword>
<dbReference type="Gene3D" id="3.40.50.300">
    <property type="entry name" value="P-loop containing nucleotide triphosphate hydrolases"/>
    <property type="match status" value="1"/>
</dbReference>
<dbReference type="SMART" id="SM00382">
    <property type="entry name" value="AAA"/>
    <property type="match status" value="1"/>
</dbReference>
<accession>A0ABV7KBB8</accession>
<feature type="domain" description="AAA+ ATPase" evidence="2">
    <location>
        <begin position="413"/>
        <end position="591"/>
    </location>
</feature>
<evidence type="ECO:0000313" key="5">
    <source>
        <dbReference type="Proteomes" id="UP001595583"/>
    </source>
</evidence>
<organism evidence="4 5">
    <name type="scientific">Aquamicrobium soli</name>
    <dbReference type="NCBI Taxonomy" id="1811518"/>
    <lineage>
        <taxon>Bacteria</taxon>
        <taxon>Pseudomonadati</taxon>
        <taxon>Pseudomonadota</taxon>
        <taxon>Alphaproteobacteria</taxon>
        <taxon>Hyphomicrobiales</taxon>
        <taxon>Phyllobacteriaceae</taxon>
        <taxon>Aquamicrobium</taxon>
    </lineage>
</organism>
<evidence type="ECO:0000256" key="1">
    <source>
        <dbReference type="SAM" id="MobiDB-lite"/>
    </source>
</evidence>
<feature type="region of interest" description="Disordered" evidence="1">
    <location>
        <begin position="346"/>
        <end position="386"/>
    </location>
</feature>
<dbReference type="InterPro" id="IPR027417">
    <property type="entry name" value="P-loop_NTPase"/>
</dbReference>
<dbReference type="InterPro" id="IPR015330">
    <property type="entry name" value="DNA_primase/pol_bifunc_N"/>
</dbReference>
<evidence type="ECO:0000313" key="4">
    <source>
        <dbReference type="EMBL" id="MFC3206860.1"/>
    </source>
</evidence>
<dbReference type="InterPro" id="IPR003593">
    <property type="entry name" value="AAA+_ATPase"/>
</dbReference>
<dbReference type="SUPFAM" id="SSF52540">
    <property type="entry name" value="P-loop containing nucleoside triphosphate hydrolases"/>
    <property type="match status" value="1"/>
</dbReference>
<gene>
    <name evidence="4" type="ORF">ACFOHJ_11605</name>
</gene>
<dbReference type="CDD" id="cd04859">
    <property type="entry name" value="Prim_Pol"/>
    <property type="match status" value="1"/>
</dbReference>
<evidence type="ECO:0000259" key="2">
    <source>
        <dbReference type="SMART" id="SM00382"/>
    </source>
</evidence>
<comment type="caution">
    <text evidence="4">The sequence shown here is derived from an EMBL/GenBank/DDBJ whole genome shotgun (WGS) entry which is preliminary data.</text>
</comment>
<dbReference type="Pfam" id="PF13481">
    <property type="entry name" value="AAA_25"/>
    <property type="match status" value="1"/>
</dbReference>
<reference evidence="5" key="1">
    <citation type="journal article" date="2019" name="Int. J. Syst. Evol. Microbiol.">
        <title>The Global Catalogue of Microorganisms (GCM) 10K type strain sequencing project: providing services to taxonomists for standard genome sequencing and annotation.</title>
        <authorList>
            <consortium name="The Broad Institute Genomics Platform"/>
            <consortium name="The Broad Institute Genome Sequencing Center for Infectious Disease"/>
            <person name="Wu L."/>
            <person name="Ma J."/>
        </authorList>
    </citation>
    <scope>NUCLEOTIDE SEQUENCE [LARGE SCALE GENOMIC DNA]</scope>
    <source>
        <strain evidence="5">KCTC 52165</strain>
    </source>
</reference>
<evidence type="ECO:0000259" key="3">
    <source>
        <dbReference type="SMART" id="SM00943"/>
    </source>
</evidence>
<feature type="region of interest" description="Disordered" evidence="1">
    <location>
        <begin position="291"/>
        <end position="326"/>
    </location>
</feature>
<dbReference type="Proteomes" id="UP001595583">
    <property type="component" value="Unassembled WGS sequence"/>
</dbReference>
<protein>
    <submittedName>
        <fullName evidence="4">AAA family ATPase</fullName>
    </submittedName>
</protein>
<feature type="compositionally biased region" description="Polar residues" evidence="1">
    <location>
        <begin position="361"/>
        <end position="372"/>
    </location>
</feature>
<feature type="domain" description="DNA primase/polymerase bifunctional N-terminal" evidence="3">
    <location>
        <begin position="20"/>
        <end position="202"/>
    </location>
</feature>
<dbReference type="SUPFAM" id="SSF56747">
    <property type="entry name" value="Prim-pol domain"/>
    <property type="match status" value="1"/>
</dbReference>
<sequence>MAQLNWKAPAHSPDSPLAVARAYIHAGVAVFPCREQTVEDIDPDTGEFVTFVEKRPYTSNGLNGATKSQRIIDIWFGDRHPTALIGIPTGENLGGWVLDLDRHGDPDGNVRDGHAWLAEMEALHGSLLDTARATTANGGTHIFFKHVDGVRNRAAIAPGVDTRGSGGYIVAPGSVMADGRRYEWLDHDGFGLPDFADAPQWLLDLVVAKEPAPQPAPAEPYRHHRGENTVYVERAVEAECNKAASAPVGERGQQLFASACALGEFVAAGALSRGDAENMLMAAATSSGVLAKDGERSTRNRIKRGLDKTQNSPRQIPEPSYSDNDNWVAPEAMSRFIENTRVKKEAANKPANIADEPAQVSEESTQTSDSVPATNAATQATQPKKRERFEKTWFDDIVETAAKETIVKGVLGEREFTTLSGLPGTGKSVIVTDMACHIAAGMEWHGRKIKRGLVVYVAAERKKLTERRMMAFRKYHKVHDVPLLVVGGRLDFTRNLDDAKALISLVKEAEIETGQPCVLIIIDTLTRVFGAGDQNASKDMVKFVQSCDEMLASTQAHVLAIHHTAWSGERGKGAIDLDGAVDASFMVKKDHGKYKLVCDGTNDGEEGDILAFTMESVEIGVDEDGEPTTAPVVVKSVETKMKTSAEAQKGKNARGLEILVELLNRDGVDPESPGYPEGAMVVELEAWKNAIYEDAGETMSMPAKNKRWHRIKKELQDEGAIDFNATWVWAIPTTET</sequence>
<dbReference type="RefSeq" id="WP_378220663.1">
    <property type="nucleotide sequence ID" value="NZ_JBHRTK010000012.1"/>
</dbReference>
<name>A0ABV7KBB8_9HYPH</name>
<dbReference type="SMART" id="SM00943">
    <property type="entry name" value="Prim-Pol"/>
    <property type="match status" value="1"/>
</dbReference>
<proteinExistence type="predicted"/>
<feature type="compositionally biased region" description="Low complexity" evidence="1">
    <location>
        <begin position="373"/>
        <end position="382"/>
    </location>
</feature>
<dbReference type="Pfam" id="PF09250">
    <property type="entry name" value="Prim-Pol"/>
    <property type="match status" value="1"/>
</dbReference>
<dbReference type="EMBL" id="JBHRTK010000012">
    <property type="protein sequence ID" value="MFC3206860.1"/>
    <property type="molecule type" value="Genomic_DNA"/>
</dbReference>